<gene>
    <name evidence="2" type="ORF">DXB93_00275</name>
</gene>
<proteinExistence type="predicted"/>
<dbReference type="Pfam" id="PF21805">
    <property type="entry name" value="Imm5_like"/>
    <property type="match status" value="1"/>
</dbReference>
<organism evidence="2 3">
    <name type="scientific">Thomasclavelia ramosa</name>
    <dbReference type="NCBI Taxonomy" id="1547"/>
    <lineage>
        <taxon>Bacteria</taxon>
        <taxon>Bacillati</taxon>
        <taxon>Bacillota</taxon>
        <taxon>Erysipelotrichia</taxon>
        <taxon>Erysipelotrichales</taxon>
        <taxon>Coprobacillaceae</taxon>
        <taxon>Thomasclavelia</taxon>
    </lineage>
</organism>
<dbReference type="RefSeq" id="WP_117580135.1">
    <property type="nucleotide sequence ID" value="NZ_QUSL01000001.1"/>
</dbReference>
<comment type="caution">
    <text evidence="2">The sequence shown here is derived from an EMBL/GenBank/DDBJ whole genome shotgun (WGS) entry which is preliminary data.</text>
</comment>
<protein>
    <recommendedName>
        <fullName evidence="1">Imm-5-like domain-containing protein</fullName>
    </recommendedName>
</protein>
<dbReference type="EMBL" id="QUSL01000001">
    <property type="protein sequence ID" value="RGD87147.1"/>
    <property type="molecule type" value="Genomic_DNA"/>
</dbReference>
<feature type="domain" description="Imm-5-like" evidence="1">
    <location>
        <begin position="22"/>
        <end position="145"/>
    </location>
</feature>
<dbReference type="InterPro" id="IPR048667">
    <property type="entry name" value="Imm5-like"/>
</dbReference>
<evidence type="ECO:0000313" key="2">
    <source>
        <dbReference type="EMBL" id="RGD87147.1"/>
    </source>
</evidence>
<dbReference type="Proteomes" id="UP000261032">
    <property type="component" value="Unassembled WGS sequence"/>
</dbReference>
<reference evidence="2 3" key="1">
    <citation type="submission" date="2018-08" db="EMBL/GenBank/DDBJ databases">
        <title>A genome reference for cultivated species of the human gut microbiota.</title>
        <authorList>
            <person name="Zou Y."/>
            <person name="Xue W."/>
            <person name="Luo G."/>
        </authorList>
    </citation>
    <scope>NUCLEOTIDE SEQUENCE [LARGE SCALE GENOMIC DNA]</scope>
    <source>
        <strain evidence="2 3">OM06-4</strain>
    </source>
</reference>
<sequence>MVKLKRMLGDIDDPTVVVLMALIESQSAETLANWSLNYVEQNLLSIYQDKYPDDARLKHIICETRKYLAGTKTKKEQRMLLKEAKELIKDVEETIVPLAIVRAILIACATKDSPTNTLDYTFYAVAAIVYHQAGLCENKEIYDQLAKEEFKKVLKSLQLIAIDNENNPVKVKWYC</sequence>
<accession>A0A3E3EGW5</accession>
<evidence type="ECO:0000313" key="3">
    <source>
        <dbReference type="Proteomes" id="UP000261032"/>
    </source>
</evidence>
<name>A0A3E3EGW5_9FIRM</name>
<evidence type="ECO:0000259" key="1">
    <source>
        <dbReference type="Pfam" id="PF21805"/>
    </source>
</evidence>
<dbReference type="AlphaFoldDB" id="A0A3E3EGW5"/>